<dbReference type="SUPFAM" id="SSF52047">
    <property type="entry name" value="RNI-like"/>
    <property type="match status" value="1"/>
</dbReference>
<evidence type="ECO:0008006" key="3">
    <source>
        <dbReference type="Google" id="ProtNLM"/>
    </source>
</evidence>
<name>A0A1M2VG21_TRAPU</name>
<comment type="caution">
    <text evidence="1">The sequence shown here is derived from an EMBL/GenBank/DDBJ whole genome shotgun (WGS) entry which is preliminary data.</text>
</comment>
<dbReference type="OMA" id="RECCSHA"/>
<reference evidence="1 2" key="1">
    <citation type="submission" date="2016-10" db="EMBL/GenBank/DDBJ databases">
        <title>Genome sequence of the basidiomycete white-rot fungus Trametes pubescens.</title>
        <authorList>
            <person name="Makela M.R."/>
            <person name="Granchi Z."/>
            <person name="Peng M."/>
            <person name="De Vries R.P."/>
            <person name="Grigoriev I."/>
            <person name="Riley R."/>
            <person name="Hilden K."/>
        </authorList>
    </citation>
    <scope>NUCLEOTIDE SEQUENCE [LARGE SCALE GENOMIC DNA]</scope>
    <source>
        <strain evidence="1 2">FBCC735</strain>
    </source>
</reference>
<dbReference type="AlphaFoldDB" id="A0A1M2VG21"/>
<keyword evidence="2" id="KW-1185">Reference proteome</keyword>
<dbReference type="EMBL" id="MNAD01001304">
    <property type="protein sequence ID" value="OJT06540.1"/>
    <property type="molecule type" value="Genomic_DNA"/>
</dbReference>
<dbReference type="Gene3D" id="3.80.10.10">
    <property type="entry name" value="Ribonuclease Inhibitor"/>
    <property type="match status" value="1"/>
</dbReference>
<protein>
    <recommendedName>
        <fullName evidence="3">F-box domain-containing protein</fullName>
    </recommendedName>
</protein>
<dbReference type="STRING" id="154538.A0A1M2VG21"/>
<gene>
    <name evidence="1" type="ORF">TRAPUB_2617</name>
</gene>
<dbReference type="InterPro" id="IPR032675">
    <property type="entry name" value="LRR_dom_sf"/>
</dbReference>
<evidence type="ECO:0000313" key="2">
    <source>
        <dbReference type="Proteomes" id="UP000184267"/>
    </source>
</evidence>
<dbReference type="Proteomes" id="UP000184267">
    <property type="component" value="Unassembled WGS sequence"/>
</dbReference>
<proteinExistence type="predicted"/>
<sequence>MPPHDILATADILHEIFQHLRVTIPGAGKDISILEVQENQRTLSRAARVSKAFCDPALRSLWWAIPSGIEPALMLLSAVHVVQTPRFITWAPEDIQALPQYDISLEREISTSDWARFTTYAAYIRFIYNTRTSERRPIPHDLLSALRALSNGKPLFPHLKVYTWDPSTLHHVELSLFVPQGLNSLIVDVPDNDLGLEFRNNGDSTSFASDLDSATQSLRSLLALDFRKLPGASGDQAVWMLVIQRWRDLQLLSFDFTFPLSDMVLFKKLSQLPALRELVLNICLPSEVASHDLDFRGFPALQTLTLRLHNRFLTSVLPVFASPRLVSLSVESYVRDSAEVASAFNLVAGMYRTLRTVTFRWTCPELPRIAPELDDFDTVFGSLLHLHTIEEFTLRTPRALFVSTGGDAELARLAQSWPKLRVLSLYATLRGPLTHTALLPFAHGCPDLRTLHLRNVVFLHLTAETFAAIATPAPAAHRLQELHICDALVDDASEAPSAELISRLFPSARWYPLAWSSRSGRECCSHAGFSCNVAMAKLVPHGASPEVLNPGFEVLRG</sequence>
<accession>A0A1M2VG21</accession>
<evidence type="ECO:0000313" key="1">
    <source>
        <dbReference type="EMBL" id="OJT06540.1"/>
    </source>
</evidence>
<organism evidence="1 2">
    <name type="scientific">Trametes pubescens</name>
    <name type="common">White-rot fungus</name>
    <dbReference type="NCBI Taxonomy" id="154538"/>
    <lineage>
        <taxon>Eukaryota</taxon>
        <taxon>Fungi</taxon>
        <taxon>Dikarya</taxon>
        <taxon>Basidiomycota</taxon>
        <taxon>Agaricomycotina</taxon>
        <taxon>Agaricomycetes</taxon>
        <taxon>Polyporales</taxon>
        <taxon>Polyporaceae</taxon>
        <taxon>Trametes</taxon>
    </lineage>
</organism>
<dbReference type="OrthoDB" id="2743820at2759"/>